<reference evidence="2" key="1">
    <citation type="submission" date="2022-12" db="EMBL/GenBank/DDBJ databases">
        <title>Reference genome sequencing for broad-spectrum identification of bacterial and archaeal isolates by mass spectrometry.</title>
        <authorList>
            <person name="Sekiguchi Y."/>
            <person name="Tourlousse D.M."/>
        </authorList>
    </citation>
    <scope>NUCLEOTIDE SEQUENCE</scope>
    <source>
        <strain evidence="2">ASRB1</strain>
    </source>
</reference>
<protein>
    <submittedName>
        <fullName evidence="2">Nucleoside-diphosphate-sugar pyrophosphorylase</fullName>
    </submittedName>
</protein>
<dbReference type="InterPro" id="IPR029044">
    <property type="entry name" value="Nucleotide-diphossugar_trans"/>
</dbReference>
<dbReference type="Gene3D" id="3.90.550.10">
    <property type="entry name" value="Spore Coat Polysaccharide Biosynthesis Protein SpsA, Chain A"/>
    <property type="match status" value="1"/>
</dbReference>
<evidence type="ECO:0000259" key="1">
    <source>
        <dbReference type="Pfam" id="PF00483"/>
    </source>
</evidence>
<dbReference type="AlphaFoldDB" id="A0A9W6L8P5"/>
<dbReference type="Pfam" id="PF00483">
    <property type="entry name" value="NTP_transferase"/>
    <property type="match status" value="1"/>
</dbReference>
<dbReference type="InterPro" id="IPR005835">
    <property type="entry name" value="NTP_transferase_dom"/>
</dbReference>
<dbReference type="SUPFAM" id="SSF53448">
    <property type="entry name" value="Nucleotide-diphospho-sugar transferases"/>
    <property type="match status" value="1"/>
</dbReference>
<name>A0A9W6L8P5_9BACT</name>
<comment type="caution">
    <text evidence="2">The sequence shown here is derived from an EMBL/GenBank/DDBJ whole genome shotgun (WGS) entry which is preliminary data.</text>
</comment>
<feature type="domain" description="Nucleotidyl transferase" evidence="1">
    <location>
        <begin position="14"/>
        <end position="235"/>
    </location>
</feature>
<evidence type="ECO:0000313" key="2">
    <source>
        <dbReference type="EMBL" id="GLI35892.1"/>
    </source>
</evidence>
<accession>A0A9W6L8P5</accession>
<dbReference type="EMBL" id="BSDR01000001">
    <property type="protein sequence ID" value="GLI35892.1"/>
    <property type="molecule type" value="Genomic_DNA"/>
</dbReference>
<organism evidence="2 3">
    <name type="scientific">Desulforhabdus amnigena</name>
    <dbReference type="NCBI Taxonomy" id="40218"/>
    <lineage>
        <taxon>Bacteria</taxon>
        <taxon>Pseudomonadati</taxon>
        <taxon>Thermodesulfobacteriota</taxon>
        <taxon>Syntrophobacteria</taxon>
        <taxon>Syntrophobacterales</taxon>
        <taxon>Syntrophobacteraceae</taxon>
        <taxon>Desulforhabdus</taxon>
    </lineage>
</organism>
<evidence type="ECO:0000313" key="3">
    <source>
        <dbReference type="Proteomes" id="UP001144372"/>
    </source>
</evidence>
<sequence>MFAPSSAKGHTMHAVILAGGKGTRLKPYTTILPKPLMPIGDLPILEVVLRQLKARGFEKVTVAIGYLAELLQAFFQDGARLGLQIRYSLEDTPLGTAAPLKLIGDLPDHFLMMNGDILTTLNFRDFMDFHLNRNTIMTIASYRRTVKIDFGVIEADSNGCVEKYIEKPPLDYRVSMGIYALRADALAYIPENRYFDLPDLVKALLAAGQKISLYPFDGYWLDIGRPDDYALAVEEFETRRSLFLPGGQSS</sequence>
<keyword evidence="3" id="KW-1185">Reference proteome</keyword>
<gene>
    <name evidence="2" type="ORF">DAMNIGENAA_33250</name>
</gene>
<dbReference type="InterPro" id="IPR050486">
    <property type="entry name" value="Mannose-1P_guanyltransferase"/>
</dbReference>
<dbReference type="Proteomes" id="UP001144372">
    <property type="component" value="Unassembled WGS sequence"/>
</dbReference>
<dbReference type="PANTHER" id="PTHR22572">
    <property type="entry name" value="SUGAR-1-PHOSPHATE GUANYL TRANSFERASE"/>
    <property type="match status" value="1"/>
</dbReference>
<proteinExistence type="predicted"/>